<reference evidence="9" key="1">
    <citation type="submission" date="2016-03" db="EMBL/GenBank/DDBJ databases">
        <title>Complete genome sequence of the type strain Actinoalloteichus hymeniacidonis DSM 45092.</title>
        <authorList>
            <person name="Schaffert L."/>
            <person name="Albersmeier A."/>
            <person name="Winkler A."/>
            <person name="Kalinowski J."/>
            <person name="Zotchev S."/>
            <person name="Ruckert C."/>
        </authorList>
    </citation>
    <scope>NUCLEOTIDE SEQUENCE [LARGE SCALE GENOMIC DNA]</scope>
    <source>
        <strain evidence="9">HPA177(T) (DSM 45092(T))</strain>
    </source>
</reference>
<feature type="transmembrane region" description="Helical" evidence="7">
    <location>
        <begin position="197"/>
        <end position="218"/>
    </location>
</feature>
<dbReference type="InterPro" id="IPR006043">
    <property type="entry name" value="NCS2"/>
</dbReference>
<keyword evidence="9" id="KW-1185">Reference proteome</keyword>
<dbReference type="EMBL" id="CP014859">
    <property type="protein sequence ID" value="AOS62696.1"/>
    <property type="molecule type" value="Genomic_DNA"/>
</dbReference>
<proteinExistence type="inferred from homology"/>
<evidence type="ECO:0000313" key="9">
    <source>
        <dbReference type="Proteomes" id="UP000095210"/>
    </source>
</evidence>
<keyword evidence="4 7" id="KW-0812">Transmembrane</keyword>
<protein>
    <submittedName>
        <fullName evidence="8">Xanthine/uracil permease</fullName>
    </submittedName>
</protein>
<keyword evidence="5 7" id="KW-1133">Transmembrane helix</keyword>
<evidence type="ECO:0000256" key="1">
    <source>
        <dbReference type="ARBA" id="ARBA00004141"/>
    </source>
</evidence>
<evidence type="ECO:0000256" key="7">
    <source>
        <dbReference type="SAM" id="Phobius"/>
    </source>
</evidence>
<gene>
    <name evidence="8" type="ORF">TL08_09405</name>
</gene>
<feature type="transmembrane region" description="Helical" evidence="7">
    <location>
        <begin position="134"/>
        <end position="152"/>
    </location>
</feature>
<feature type="transmembrane region" description="Helical" evidence="7">
    <location>
        <begin position="308"/>
        <end position="331"/>
    </location>
</feature>
<comment type="similarity">
    <text evidence="2">Belongs to the nucleobase:cation symporter-2 (NCS2) (TC 2.A.40) family.</text>
</comment>
<sequence length="395" mass="39847">MTIGFGLQHVFAMFGATVLVPLQTGFPVTTTLLFSGLGTLLFLLVTRNRVPSYLGSSFAFVAPLSAAQLDGASPALLLGGVLVAGLLLVAVGIAVKALGARLLDSLMPPVVTGAVVMLIGFTLAPMAAQDVAEQPGIALITLLCIIGIAILGRGMPARLSVLLGVLAGWVLALAIHGLDDDALADLAAAPWIGVPEFTAPVVSPSVTLIVLPVILVVVAETVGHVKAVAAVTRRDLDGSVGDALIGNGLATALAGAGGGSATTTYAENIGVMAATKVYSTAAYLIAALIAMLLSLSPKFGALMLTMPVGVLGGATMVLFGLIALIGVRIWLEARIDLSDPVNLLVAAAALMAGIGDLTFSVAGVELGGIVWGSLLAVVLHPILTRLSRHRRSGGA</sequence>
<feature type="transmembrane region" description="Helical" evidence="7">
    <location>
        <begin position="159"/>
        <end position="177"/>
    </location>
</feature>
<accession>A0AAC9HNX3</accession>
<name>A0AAC9HNX3_9PSEU</name>
<feature type="transmembrane region" description="Helical" evidence="7">
    <location>
        <begin position="368"/>
        <end position="386"/>
    </location>
</feature>
<dbReference type="AlphaFoldDB" id="A0AAC9HNX3"/>
<keyword evidence="3" id="KW-0813">Transport</keyword>
<dbReference type="Proteomes" id="UP000095210">
    <property type="component" value="Chromosome"/>
</dbReference>
<keyword evidence="6 7" id="KW-0472">Membrane</keyword>
<evidence type="ECO:0000256" key="5">
    <source>
        <dbReference type="ARBA" id="ARBA00022989"/>
    </source>
</evidence>
<organism evidence="8 9">
    <name type="scientific">Actinoalloteichus hymeniacidonis</name>
    <dbReference type="NCBI Taxonomy" id="340345"/>
    <lineage>
        <taxon>Bacteria</taxon>
        <taxon>Bacillati</taxon>
        <taxon>Actinomycetota</taxon>
        <taxon>Actinomycetes</taxon>
        <taxon>Pseudonocardiales</taxon>
        <taxon>Pseudonocardiaceae</taxon>
        <taxon>Actinoalloteichus</taxon>
    </lineage>
</organism>
<feature type="transmembrane region" description="Helical" evidence="7">
    <location>
        <begin position="75"/>
        <end position="98"/>
    </location>
</feature>
<dbReference type="GO" id="GO:0042907">
    <property type="term" value="F:xanthine transmembrane transporter activity"/>
    <property type="evidence" value="ECO:0007669"/>
    <property type="project" value="TreeGrafter"/>
</dbReference>
<feature type="transmembrane region" description="Helical" evidence="7">
    <location>
        <begin position="26"/>
        <end position="45"/>
    </location>
</feature>
<dbReference type="GO" id="GO:0005886">
    <property type="term" value="C:plasma membrane"/>
    <property type="evidence" value="ECO:0007669"/>
    <property type="project" value="TreeGrafter"/>
</dbReference>
<evidence type="ECO:0000256" key="4">
    <source>
        <dbReference type="ARBA" id="ARBA00022692"/>
    </source>
</evidence>
<dbReference type="PANTHER" id="PTHR42810">
    <property type="entry name" value="PURINE PERMEASE C1399.01C-RELATED"/>
    <property type="match status" value="1"/>
</dbReference>
<evidence type="ECO:0000256" key="2">
    <source>
        <dbReference type="ARBA" id="ARBA00008821"/>
    </source>
</evidence>
<dbReference type="Pfam" id="PF00860">
    <property type="entry name" value="Xan_ur_permease"/>
    <property type="match status" value="1"/>
</dbReference>
<comment type="subcellular location">
    <subcellularLocation>
        <location evidence="1">Membrane</location>
        <topology evidence="1">Multi-pass membrane protein</topology>
    </subcellularLocation>
</comment>
<feature type="transmembrane region" description="Helical" evidence="7">
    <location>
        <begin position="110"/>
        <end position="128"/>
    </location>
</feature>
<evidence type="ECO:0000256" key="3">
    <source>
        <dbReference type="ARBA" id="ARBA00022448"/>
    </source>
</evidence>
<evidence type="ECO:0000256" key="6">
    <source>
        <dbReference type="ARBA" id="ARBA00023136"/>
    </source>
</evidence>
<feature type="transmembrane region" description="Helical" evidence="7">
    <location>
        <begin position="277"/>
        <end position="296"/>
    </location>
</feature>
<dbReference type="RefSeq" id="WP_084642787.1">
    <property type="nucleotide sequence ID" value="NZ_CP014859.1"/>
</dbReference>
<evidence type="ECO:0000313" key="8">
    <source>
        <dbReference type="EMBL" id="AOS62696.1"/>
    </source>
</evidence>
<dbReference type="KEGG" id="ahm:TL08_09405"/>
<dbReference type="PANTHER" id="PTHR42810:SF2">
    <property type="entry name" value="PURINE PERMEASE C1399.01C-RELATED"/>
    <property type="match status" value="1"/>
</dbReference>
<feature type="transmembrane region" description="Helical" evidence="7">
    <location>
        <begin position="52"/>
        <end position="69"/>
    </location>
</feature>